<proteinExistence type="predicted"/>
<keyword evidence="1" id="KW-1133">Transmembrane helix</keyword>
<evidence type="ECO:0000256" key="1">
    <source>
        <dbReference type="SAM" id="Phobius"/>
    </source>
</evidence>
<evidence type="ECO:0000313" key="3">
    <source>
        <dbReference type="Proteomes" id="UP000778797"/>
    </source>
</evidence>
<sequence>MSKTNKEAWTGGKNISPEALEKRKKINKKIFKFGCLPILILFGLFVLIGIFADPPSETENTITELNDPLNIGIDSLNTLVGKKVPYDKWDEWGSPKTLDGTNNQYWVVYLDSANVSFVSDKKTDKVLFAGFEEQNAINYVNEVQAERKKLIEKQLSGWDGSHIQLTKLIKKAMNDPDSYEHDETVYWDMGSHLVVRTTYRGKNAFGGVVRNWVKAKTDIDTGTVLEIIEQGP</sequence>
<reference evidence="3" key="2">
    <citation type="submission" date="2023-07" db="EMBL/GenBank/DDBJ databases">
        <title>Genome of Winogradskyella sp. E313.</title>
        <authorList>
            <person name="Zhou Y."/>
        </authorList>
    </citation>
    <scope>NUCLEOTIDE SEQUENCE [LARGE SCALE GENOMIC DNA]</scope>
    <source>
        <strain evidence="3">E313</strain>
    </source>
</reference>
<gene>
    <name evidence="2" type="ORF">J1C55_13355</name>
</gene>
<keyword evidence="3" id="KW-1185">Reference proteome</keyword>
<dbReference type="Proteomes" id="UP000778797">
    <property type="component" value="Unassembled WGS sequence"/>
</dbReference>
<comment type="caution">
    <text evidence="2">The sequence shown here is derived from an EMBL/GenBank/DDBJ whole genome shotgun (WGS) entry which is preliminary data.</text>
</comment>
<feature type="transmembrane region" description="Helical" evidence="1">
    <location>
        <begin position="30"/>
        <end position="52"/>
    </location>
</feature>
<accession>A0ABS8ERE0</accession>
<name>A0ABS8ERE0_9FLAO</name>
<organism evidence="2 3">
    <name type="scientific">Winogradskyella immobilis</name>
    <dbReference type="NCBI Taxonomy" id="2816852"/>
    <lineage>
        <taxon>Bacteria</taxon>
        <taxon>Pseudomonadati</taxon>
        <taxon>Bacteroidota</taxon>
        <taxon>Flavobacteriia</taxon>
        <taxon>Flavobacteriales</taxon>
        <taxon>Flavobacteriaceae</taxon>
        <taxon>Winogradskyella</taxon>
    </lineage>
</organism>
<dbReference type="EMBL" id="JAFMPT010000030">
    <property type="protein sequence ID" value="MCC1485586.1"/>
    <property type="molecule type" value="Genomic_DNA"/>
</dbReference>
<reference evidence="3" key="1">
    <citation type="submission" date="2021-03" db="EMBL/GenBank/DDBJ databases">
        <title>Genome of Cognatishimia sp. F0-27.</title>
        <authorList>
            <person name="Ping X."/>
        </authorList>
    </citation>
    <scope>NUCLEOTIDE SEQUENCE [LARGE SCALE GENOMIC DNA]</scope>
    <source>
        <strain evidence="3">E313</strain>
    </source>
</reference>
<keyword evidence="1" id="KW-0812">Transmembrane</keyword>
<dbReference type="RefSeq" id="WP_227478078.1">
    <property type="nucleotide sequence ID" value="NZ_JAFMPT010000030.1"/>
</dbReference>
<evidence type="ECO:0000313" key="2">
    <source>
        <dbReference type="EMBL" id="MCC1485586.1"/>
    </source>
</evidence>
<protein>
    <submittedName>
        <fullName evidence="2">Uncharacterized protein</fullName>
    </submittedName>
</protein>
<keyword evidence="1" id="KW-0472">Membrane</keyword>